<comment type="caution">
    <text evidence="3">The sequence shown here is derived from an EMBL/GenBank/DDBJ whole genome shotgun (WGS) entry which is preliminary data.</text>
</comment>
<proteinExistence type="predicted"/>
<gene>
    <name evidence="3" type="ORF">RhiirC2_793435</name>
</gene>
<sequence length="95" mass="11068">MGWDLEWDLGRMGWGWNLGLMEFGILPIPLIWAASIFPYGKHHTSIEVNPQLLTLRQLTVQLTQQQLINDEHKNEKSNMKLKINQLKDQLSNTKN</sequence>
<evidence type="ECO:0000256" key="2">
    <source>
        <dbReference type="SAM" id="Phobius"/>
    </source>
</evidence>
<evidence type="ECO:0000313" key="3">
    <source>
        <dbReference type="EMBL" id="PKK60354.1"/>
    </source>
</evidence>
<dbReference type="Proteomes" id="UP000233469">
    <property type="component" value="Unassembled WGS sequence"/>
</dbReference>
<protein>
    <submittedName>
        <fullName evidence="3">Uncharacterized protein</fullName>
    </submittedName>
</protein>
<dbReference type="AlphaFoldDB" id="A0A2N1MFG0"/>
<evidence type="ECO:0000256" key="1">
    <source>
        <dbReference type="SAM" id="Coils"/>
    </source>
</evidence>
<name>A0A2N1MFG0_9GLOM</name>
<accession>A0A2N1MFG0</accession>
<keyword evidence="1" id="KW-0175">Coiled coil</keyword>
<feature type="transmembrane region" description="Helical" evidence="2">
    <location>
        <begin position="20"/>
        <end position="39"/>
    </location>
</feature>
<organism evidence="3 4">
    <name type="scientific">Rhizophagus irregularis</name>
    <dbReference type="NCBI Taxonomy" id="588596"/>
    <lineage>
        <taxon>Eukaryota</taxon>
        <taxon>Fungi</taxon>
        <taxon>Fungi incertae sedis</taxon>
        <taxon>Mucoromycota</taxon>
        <taxon>Glomeromycotina</taxon>
        <taxon>Glomeromycetes</taxon>
        <taxon>Glomerales</taxon>
        <taxon>Glomeraceae</taxon>
        <taxon>Rhizophagus</taxon>
    </lineage>
</organism>
<keyword evidence="2" id="KW-1133">Transmembrane helix</keyword>
<reference evidence="3 4" key="1">
    <citation type="submission" date="2016-04" db="EMBL/GenBank/DDBJ databases">
        <title>Genome analyses suggest a sexual origin of heterokaryosis in a supposedly ancient asexual fungus.</title>
        <authorList>
            <person name="Ropars J."/>
            <person name="Sedzielewska K."/>
            <person name="Noel J."/>
            <person name="Charron P."/>
            <person name="Farinelli L."/>
            <person name="Marton T."/>
            <person name="Kruger M."/>
            <person name="Pelin A."/>
            <person name="Brachmann A."/>
            <person name="Corradi N."/>
        </authorList>
    </citation>
    <scope>NUCLEOTIDE SEQUENCE [LARGE SCALE GENOMIC DNA]</scope>
    <source>
        <strain evidence="3 4">C2</strain>
    </source>
</reference>
<dbReference type="EMBL" id="LLXL01002618">
    <property type="protein sequence ID" value="PKK60354.1"/>
    <property type="molecule type" value="Genomic_DNA"/>
</dbReference>
<keyword evidence="2" id="KW-0472">Membrane</keyword>
<feature type="coiled-coil region" evidence="1">
    <location>
        <begin position="55"/>
        <end position="89"/>
    </location>
</feature>
<keyword evidence="2" id="KW-0812">Transmembrane</keyword>
<evidence type="ECO:0000313" key="4">
    <source>
        <dbReference type="Proteomes" id="UP000233469"/>
    </source>
</evidence>
<reference evidence="3 4" key="2">
    <citation type="submission" date="2017-10" db="EMBL/GenBank/DDBJ databases">
        <title>Extensive intraspecific genome diversity in a model arbuscular mycorrhizal fungus.</title>
        <authorList>
            <person name="Chen E.C.H."/>
            <person name="Morin E."/>
            <person name="Baudet D."/>
            <person name="Noel J."/>
            <person name="Ndikumana S."/>
            <person name="Charron P."/>
            <person name="St-Onge C."/>
            <person name="Giorgi J."/>
            <person name="Grigoriev I.V."/>
            <person name="Roux C."/>
            <person name="Martin F.M."/>
            <person name="Corradi N."/>
        </authorList>
    </citation>
    <scope>NUCLEOTIDE SEQUENCE [LARGE SCALE GENOMIC DNA]</scope>
    <source>
        <strain evidence="3 4">C2</strain>
    </source>
</reference>